<keyword evidence="1" id="KW-0472">Membrane</keyword>
<evidence type="ECO:0000259" key="2">
    <source>
        <dbReference type="PROSITE" id="PS51782"/>
    </source>
</evidence>
<dbReference type="Pfam" id="PF01476">
    <property type="entry name" value="LysM"/>
    <property type="match status" value="2"/>
</dbReference>
<dbReference type="EMBL" id="JADPIE010000003">
    <property type="protein sequence ID" value="MBF8436655.1"/>
    <property type="molecule type" value="Genomic_DNA"/>
</dbReference>
<reference evidence="3" key="1">
    <citation type="submission" date="2020-11" db="EMBL/GenBank/DDBJ databases">
        <title>Halonatronomonas betainensis gen. nov., sp. nov. a novel haloalkaliphilic representative of the family Halanaerobiacae capable of betaine degradation.</title>
        <authorList>
            <person name="Boltyanskaya Y."/>
            <person name="Kevbrin V."/>
            <person name="Detkova E."/>
            <person name="Grouzdev D.S."/>
            <person name="Koziaeva V."/>
            <person name="Zhilina T."/>
        </authorList>
    </citation>
    <scope>NUCLEOTIDE SEQUENCE</scope>
    <source>
        <strain evidence="3">Z-7014</strain>
    </source>
</reference>
<evidence type="ECO:0000313" key="3">
    <source>
        <dbReference type="EMBL" id="MBF8436655.1"/>
    </source>
</evidence>
<dbReference type="SMART" id="SM00257">
    <property type="entry name" value="LysM"/>
    <property type="match status" value="2"/>
</dbReference>
<feature type="domain" description="LysM" evidence="2">
    <location>
        <begin position="132"/>
        <end position="175"/>
    </location>
</feature>
<keyword evidence="1" id="KW-1133">Transmembrane helix</keyword>
<dbReference type="AlphaFoldDB" id="A0A931AUC5"/>
<keyword evidence="3" id="KW-0378">Hydrolase</keyword>
<name>A0A931AUC5_9FIRM</name>
<dbReference type="InterPro" id="IPR036779">
    <property type="entry name" value="LysM_dom_sf"/>
</dbReference>
<dbReference type="PANTHER" id="PTHR33734:SF22">
    <property type="entry name" value="MEMBRANE-BOUND LYTIC MUREIN TRANSGLYCOSYLASE D"/>
    <property type="match status" value="1"/>
</dbReference>
<feature type="transmembrane region" description="Helical" evidence="1">
    <location>
        <begin position="6"/>
        <end position="27"/>
    </location>
</feature>
<evidence type="ECO:0000256" key="1">
    <source>
        <dbReference type="SAM" id="Phobius"/>
    </source>
</evidence>
<dbReference type="Pfam" id="PF07486">
    <property type="entry name" value="Hydrolase_2"/>
    <property type="match status" value="1"/>
</dbReference>
<dbReference type="CDD" id="cd00118">
    <property type="entry name" value="LysM"/>
    <property type="match status" value="2"/>
</dbReference>
<evidence type="ECO:0000313" key="4">
    <source>
        <dbReference type="Proteomes" id="UP000621436"/>
    </source>
</evidence>
<dbReference type="PROSITE" id="PS51782">
    <property type="entry name" value="LYSM"/>
    <property type="match status" value="2"/>
</dbReference>
<proteinExistence type="predicted"/>
<gene>
    <name evidence="3" type="ORF">I0Q91_06185</name>
</gene>
<dbReference type="Gene3D" id="1.10.10.2520">
    <property type="entry name" value="Cell wall hydrolase SleB, domain 1"/>
    <property type="match status" value="1"/>
</dbReference>
<accession>A0A931AUC5</accession>
<dbReference type="InterPro" id="IPR042047">
    <property type="entry name" value="SleB_dom1"/>
</dbReference>
<dbReference type="Gene3D" id="3.10.350.10">
    <property type="entry name" value="LysM domain"/>
    <property type="match status" value="2"/>
</dbReference>
<dbReference type="SUPFAM" id="SSF54106">
    <property type="entry name" value="LysM domain"/>
    <property type="match status" value="2"/>
</dbReference>
<keyword evidence="1" id="KW-0812">Transmembrane</keyword>
<dbReference type="GO" id="GO:0016787">
    <property type="term" value="F:hydrolase activity"/>
    <property type="evidence" value="ECO:0007669"/>
    <property type="project" value="UniProtKB-KW"/>
</dbReference>
<comment type="caution">
    <text evidence="3">The sequence shown here is derived from an EMBL/GenBank/DDBJ whole genome shotgun (WGS) entry which is preliminary data.</text>
</comment>
<dbReference type="InterPro" id="IPR018392">
    <property type="entry name" value="LysM"/>
</dbReference>
<dbReference type="InterPro" id="IPR011105">
    <property type="entry name" value="Cell_wall_hydrolase_SleB"/>
</dbReference>
<keyword evidence="4" id="KW-1185">Reference proteome</keyword>
<dbReference type="PANTHER" id="PTHR33734">
    <property type="entry name" value="LYSM DOMAIN-CONTAINING GPI-ANCHORED PROTEIN 2"/>
    <property type="match status" value="1"/>
</dbReference>
<dbReference type="Gene3D" id="6.20.240.60">
    <property type="match status" value="1"/>
</dbReference>
<dbReference type="Proteomes" id="UP000621436">
    <property type="component" value="Unassembled WGS sequence"/>
</dbReference>
<dbReference type="RefSeq" id="WP_270453563.1">
    <property type="nucleotide sequence ID" value="NZ_JADPIE010000003.1"/>
</dbReference>
<organism evidence="3 4">
    <name type="scientific">Halonatronomonas betaini</name>
    <dbReference type="NCBI Taxonomy" id="2778430"/>
    <lineage>
        <taxon>Bacteria</taxon>
        <taxon>Bacillati</taxon>
        <taxon>Bacillota</taxon>
        <taxon>Clostridia</taxon>
        <taxon>Halanaerobiales</taxon>
        <taxon>Halarsenatibacteraceae</taxon>
        <taxon>Halonatronomonas</taxon>
    </lineage>
</organism>
<protein>
    <submittedName>
        <fullName evidence="3">Cell wall hydrolase</fullName>
    </submittedName>
</protein>
<feature type="domain" description="LysM" evidence="2">
    <location>
        <begin position="36"/>
        <end position="80"/>
    </location>
</feature>
<sequence length="308" mass="34237">MNISKFNLKVIISVFILVFIFGAIFPLETSAIDFKLIYTVQEGDSLYEISMGYNISIDRLTSWNGLSGNGMIRSGDDLEIPLDDDEPVERDFNKNFLDSEDDLNLATEKSYPINVNANAQADIDDISEEDLVTYNVSSGDSLYEIARTYNTSSSVIIALNDLENHSIRPGDQLQVPAKDLTERQLLARSISNQEIELLARAINGEARGEPYLGQVAVGAVIINRVISDKFPDTIEGVIMQDGQFCAVEDGQIDLAPSPSTRQAAQEAVNGRDPTDRSLYFYNPETSNEQAWMARRDVIVRIGNHVFAR</sequence>